<dbReference type="InterPro" id="IPR018247">
    <property type="entry name" value="EF_Hand_1_Ca_BS"/>
</dbReference>
<dbReference type="eggNOG" id="COG5126">
    <property type="taxonomic scope" value="Bacteria"/>
</dbReference>
<feature type="signal peptide" evidence="1">
    <location>
        <begin position="1"/>
        <end position="22"/>
    </location>
</feature>
<sequence>MFRPIITALLLSAGACPAFAQAQEPAQEPAKHLARLLLVNFDRIDANTDGIISRGEYQNVQIVRWPQIDLNGDGFLSEDDFPRFAAHRVRTQLAKITYLDTDSDGRISQGEFLNGPPLLFQRADRNGDDALTRSELEAARNQD</sequence>
<dbReference type="Gene3D" id="1.10.238.10">
    <property type="entry name" value="EF-hand"/>
    <property type="match status" value="2"/>
</dbReference>
<dbReference type="Proteomes" id="UP000004291">
    <property type="component" value="Chromosome"/>
</dbReference>
<keyword evidence="1" id="KW-0732">Signal</keyword>
<evidence type="ECO:0000259" key="2">
    <source>
        <dbReference type="Pfam" id="PF13202"/>
    </source>
</evidence>
<name>A9D5A5_HOEPD</name>
<feature type="domain" description="EF-hand" evidence="2">
    <location>
        <begin position="99"/>
        <end position="112"/>
    </location>
</feature>
<dbReference type="PROSITE" id="PS00018">
    <property type="entry name" value="EF_HAND_1"/>
    <property type="match status" value="3"/>
</dbReference>
<gene>
    <name evidence="3" type="ORF">HPDFL43_06445</name>
</gene>
<keyword evidence="4" id="KW-1185">Reference proteome</keyword>
<evidence type="ECO:0000313" key="4">
    <source>
        <dbReference type="Proteomes" id="UP000004291"/>
    </source>
</evidence>
<reference evidence="3 4" key="1">
    <citation type="submission" date="2007-10" db="EMBL/GenBank/DDBJ databases">
        <authorList>
            <person name="Wagner-Dobler I."/>
            <person name="Ferriera S."/>
            <person name="Johnson J."/>
            <person name="Kravitz S."/>
            <person name="Beeson K."/>
            <person name="Sutton G."/>
            <person name="Rogers Y.-H."/>
            <person name="Friedman R."/>
            <person name="Frazier M."/>
            <person name="Venter J.C."/>
        </authorList>
    </citation>
    <scope>NUCLEOTIDE SEQUENCE [LARGE SCALE GENOMIC DNA]</scope>
    <source>
        <strain evidence="3 4">DFL-43</strain>
    </source>
</reference>
<comment type="caution">
    <text evidence="3">The sequence shown here is derived from an EMBL/GenBank/DDBJ whole genome shotgun (WGS) entry which is preliminary data.</text>
</comment>
<accession>A9D5A5</accession>
<dbReference type="InterPro" id="IPR002048">
    <property type="entry name" value="EF_hand_dom"/>
</dbReference>
<dbReference type="Pfam" id="PF13202">
    <property type="entry name" value="EF-hand_5"/>
    <property type="match status" value="3"/>
</dbReference>
<dbReference type="GO" id="GO:0005509">
    <property type="term" value="F:calcium ion binding"/>
    <property type="evidence" value="ECO:0007669"/>
    <property type="project" value="InterPro"/>
</dbReference>
<dbReference type="EMBL" id="ABIA03000002">
    <property type="protein sequence ID" value="EDQ34072.1"/>
    <property type="molecule type" value="Genomic_DNA"/>
</dbReference>
<protein>
    <recommendedName>
        <fullName evidence="2">EF-hand domain-containing protein</fullName>
    </recommendedName>
</protein>
<feature type="domain" description="EF-hand" evidence="2">
    <location>
        <begin position="67"/>
        <end position="83"/>
    </location>
</feature>
<dbReference type="STRING" id="411684.HPDFL43_06445"/>
<evidence type="ECO:0000313" key="3">
    <source>
        <dbReference type="EMBL" id="EDQ34072.1"/>
    </source>
</evidence>
<evidence type="ECO:0000256" key="1">
    <source>
        <dbReference type="SAM" id="SignalP"/>
    </source>
</evidence>
<dbReference type="RefSeq" id="WP_007197075.1">
    <property type="nucleotide sequence ID" value="NZ_CM002917.1"/>
</dbReference>
<proteinExistence type="predicted"/>
<dbReference type="HOGENOM" id="CLU_091273_2_1_5"/>
<reference evidence="3 4" key="2">
    <citation type="submission" date="2012-06" db="EMBL/GenBank/DDBJ databases">
        <authorList>
            <person name="Fiebig A."/>
        </authorList>
    </citation>
    <scope>NUCLEOTIDE SEQUENCE [LARGE SCALE GENOMIC DNA]</scope>
    <source>
        <strain evidence="3 4">DFL-43</strain>
    </source>
</reference>
<dbReference type="SUPFAM" id="SSF47473">
    <property type="entry name" value="EF-hand"/>
    <property type="match status" value="1"/>
</dbReference>
<feature type="chain" id="PRO_5002737213" description="EF-hand domain-containing protein" evidence="1">
    <location>
        <begin position="23"/>
        <end position="143"/>
    </location>
</feature>
<dbReference type="AlphaFoldDB" id="A9D5A5"/>
<organism evidence="3 4">
    <name type="scientific">Hoeflea phototrophica (strain DSM 17068 / NCIMB 14078 / DFL-43)</name>
    <dbReference type="NCBI Taxonomy" id="411684"/>
    <lineage>
        <taxon>Bacteria</taxon>
        <taxon>Pseudomonadati</taxon>
        <taxon>Pseudomonadota</taxon>
        <taxon>Alphaproteobacteria</taxon>
        <taxon>Hyphomicrobiales</taxon>
        <taxon>Rhizobiaceae</taxon>
        <taxon>Hoeflea</taxon>
    </lineage>
</organism>
<feature type="domain" description="EF-hand" evidence="2">
    <location>
        <begin position="41"/>
        <end position="60"/>
    </location>
</feature>
<dbReference type="PROSITE" id="PS51257">
    <property type="entry name" value="PROKAR_LIPOPROTEIN"/>
    <property type="match status" value="1"/>
</dbReference>
<dbReference type="InterPro" id="IPR011992">
    <property type="entry name" value="EF-hand-dom_pair"/>
</dbReference>